<name>A0A0C3BXQ6_HEBCY</name>
<dbReference type="HOGENOM" id="CLU_1057908_0_0_1"/>
<dbReference type="Proteomes" id="UP000053424">
    <property type="component" value="Unassembled WGS sequence"/>
</dbReference>
<reference evidence="2" key="2">
    <citation type="submission" date="2015-01" db="EMBL/GenBank/DDBJ databases">
        <title>Evolutionary Origins and Diversification of the Mycorrhizal Mutualists.</title>
        <authorList>
            <consortium name="DOE Joint Genome Institute"/>
            <consortium name="Mycorrhizal Genomics Consortium"/>
            <person name="Kohler A."/>
            <person name="Kuo A."/>
            <person name="Nagy L.G."/>
            <person name="Floudas D."/>
            <person name="Copeland A."/>
            <person name="Barry K.W."/>
            <person name="Cichocki N."/>
            <person name="Veneault-Fourrey C."/>
            <person name="LaButti K."/>
            <person name="Lindquist E.A."/>
            <person name="Lipzen A."/>
            <person name="Lundell T."/>
            <person name="Morin E."/>
            <person name="Murat C."/>
            <person name="Riley R."/>
            <person name="Ohm R."/>
            <person name="Sun H."/>
            <person name="Tunlid A."/>
            <person name="Henrissat B."/>
            <person name="Grigoriev I.V."/>
            <person name="Hibbett D.S."/>
            <person name="Martin F."/>
        </authorList>
    </citation>
    <scope>NUCLEOTIDE SEQUENCE [LARGE SCALE GENOMIC DNA]</scope>
    <source>
        <strain evidence="2">h7</strain>
    </source>
</reference>
<reference evidence="1 2" key="1">
    <citation type="submission" date="2014-04" db="EMBL/GenBank/DDBJ databases">
        <authorList>
            <consortium name="DOE Joint Genome Institute"/>
            <person name="Kuo A."/>
            <person name="Gay G."/>
            <person name="Dore J."/>
            <person name="Kohler A."/>
            <person name="Nagy L.G."/>
            <person name="Floudas D."/>
            <person name="Copeland A."/>
            <person name="Barry K.W."/>
            <person name="Cichocki N."/>
            <person name="Veneault-Fourrey C."/>
            <person name="LaButti K."/>
            <person name="Lindquist E.A."/>
            <person name="Lipzen A."/>
            <person name="Lundell T."/>
            <person name="Morin E."/>
            <person name="Murat C."/>
            <person name="Sun H."/>
            <person name="Tunlid A."/>
            <person name="Henrissat B."/>
            <person name="Grigoriev I.V."/>
            <person name="Hibbett D.S."/>
            <person name="Martin F."/>
            <person name="Nordberg H.P."/>
            <person name="Cantor M.N."/>
            <person name="Hua S.X."/>
        </authorList>
    </citation>
    <scope>NUCLEOTIDE SEQUENCE [LARGE SCALE GENOMIC DNA]</scope>
    <source>
        <strain evidence="2">h7</strain>
    </source>
</reference>
<evidence type="ECO:0000313" key="1">
    <source>
        <dbReference type="EMBL" id="KIM36849.1"/>
    </source>
</evidence>
<keyword evidence="2" id="KW-1185">Reference proteome</keyword>
<dbReference type="AlphaFoldDB" id="A0A0C3BXQ6"/>
<dbReference type="OrthoDB" id="3222645at2759"/>
<gene>
    <name evidence="1" type="ORF">M413DRAFT_448959</name>
</gene>
<proteinExistence type="predicted"/>
<sequence length="263" mass="28499">MDSAVADVCKTVSEPLARALVKEGQEPASEVNALLVQVVLEMYSVHFISSKIGTWFPGSGETSDFLFSIYKGIRRTEESTVSGRWRTLTRSQIRPTSVGWKVEFMEGLGNILKITAWDIGSHIIAFERKLPAICKAVEELRVALGEKVTSMDLETSIAPPGMPFDPGWMEDCYGSALRGNIKKSAEIVAGRTVRTGIGLRKVIPPSSSGESVLSPKVVLISTLQDVLCPPSAAKTPPSVYSDPTIGFTKTTGSEHNRCLLDGR</sequence>
<organism evidence="1 2">
    <name type="scientific">Hebeloma cylindrosporum</name>
    <dbReference type="NCBI Taxonomy" id="76867"/>
    <lineage>
        <taxon>Eukaryota</taxon>
        <taxon>Fungi</taxon>
        <taxon>Dikarya</taxon>
        <taxon>Basidiomycota</taxon>
        <taxon>Agaricomycotina</taxon>
        <taxon>Agaricomycetes</taxon>
        <taxon>Agaricomycetidae</taxon>
        <taxon>Agaricales</taxon>
        <taxon>Agaricineae</taxon>
        <taxon>Hymenogastraceae</taxon>
        <taxon>Hebeloma</taxon>
    </lineage>
</organism>
<protein>
    <submittedName>
        <fullName evidence="1">Uncharacterized protein</fullName>
    </submittedName>
</protein>
<evidence type="ECO:0000313" key="2">
    <source>
        <dbReference type="Proteomes" id="UP000053424"/>
    </source>
</evidence>
<accession>A0A0C3BXQ6</accession>
<dbReference type="EMBL" id="KN831802">
    <property type="protein sequence ID" value="KIM36849.1"/>
    <property type="molecule type" value="Genomic_DNA"/>
</dbReference>